<dbReference type="InterPro" id="IPR030457">
    <property type="entry name" value="ELO_CS"/>
</dbReference>
<reference evidence="15" key="1">
    <citation type="submission" date="2016-04" db="EMBL/GenBank/DDBJ databases">
        <authorList>
            <person name="Guldener U."/>
            <person name="Guldener U."/>
        </authorList>
    </citation>
    <scope>NUCLEOTIDE SEQUENCE [LARGE SCALE GENOMIC DNA]</scope>
    <source>
        <strain evidence="15">UB2112</strain>
    </source>
</reference>
<evidence type="ECO:0000256" key="8">
    <source>
        <dbReference type="ARBA" id="ARBA00023098"/>
    </source>
</evidence>
<dbReference type="PANTHER" id="PTHR11157">
    <property type="entry name" value="FATTY ACID ACYL TRANSFERASE-RELATED"/>
    <property type="match status" value="1"/>
</dbReference>
<organism evidence="14 15">
    <name type="scientific">Ustilago bromivora</name>
    <dbReference type="NCBI Taxonomy" id="307758"/>
    <lineage>
        <taxon>Eukaryota</taxon>
        <taxon>Fungi</taxon>
        <taxon>Dikarya</taxon>
        <taxon>Basidiomycota</taxon>
        <taxon>Ustilaginomycotina</taxon>
        <taxon>Ustilaginomycetes</taxon>
        <taxon>Ustilaginales</taxon>
        <taxon>Ustilaginaceae</taxon>
        <taxon>Ustilago</taxon>
    </lineage>
</organism>
<feature type="transmembrane region" description="Helical" evidence="12">
    <location>
        <begin position="211"/>
        <end position="229"/>
    </location>
</feature>
<dbReference type="AlphaFoldDB" id="A0A1K0GA87"/>
<evidence type="ECO:0000256" key="3">
    <source>
        <dbReference type="ARBA" id="ARBA00022516"/>
    </source>
</evidence>
<evidence type="ECO:0000256" key="6">
    <source>
        <dbReference type="ARBA" id="ARBA00022832"/>
    </source>
</evidence>
<name>A0A1K0GA87_9BASI</name>
<sequence length="303" mass="33789">MVSSIIYDTLVSAIPQNIKSQTPIHLLAWIPGKSPISTVPSLIAAVTTYLAVIFGGRELMKNRAPLTTSIKLAFLLHNLALTLGSGLLLALMLEEIIPIVRRNGFYYGICGEGAWTMKLETYYMINYYFKYWELIDTVFLVLKKKPLAFLHVYHHSATAILCFSQLHGKTSVSWVVICLNLAVHVLMYFYYALTSLKIPCPWKKSVTTAQITQFVLDIFVIYYASWNHVASTYLPSLPHRGSCAGKEHAAISGVVCITSYLFLFIAFYQKTYAGKRAHSKSAKTITGKQKAGTTNGRANDNAL</sequence>
<feature type="transmembrane region" description="Helical" evidence="12">
    <location>
        <begin position="249"/>
        <end position="268"/>
    </location>
</feature>
<feature type="transmembrane region" description="Helical" evidence="12">
    <location>
        <begin position="172"/>
        <end position="191"/>
    </location>
</feature>
<proteinExistence type="inferred from homology"/>
<feature type="transmembrane region" description="Helical" evidence="12">
    <location>
        <begin position="39"/>
        <end position="60"/>
    </location>
</feature>
<protein>
    <recommendedName>
        <fullName evidence="12">Elongation of fatty acids protein</fullName>
        <ecNumber evidence="12">2.3.1.-</ecNumber>
    </recommendedName>
</protein>
<dbReference type="GO" id="GO:0034625">
    <property type="term" value="P:fatty acid elongation, monounsaturated fatty acid"/>
    <property type="evidence" value="ECO:0007669"/>
    <property type="project" value="TreeGrafter"/>
</dbReference>
<evidence type="ECO:0000256" key="2">
    <source>
        <dbReference type="ARBA" id="ARBA00007263"/>
    </source>
</evidence>
<dbReference type="GO" id="GO:0009922">
    <property type="term" value="F:fatty acid elongase activity"/>
    <property type="evidence" value="ECO:0007669"/>
    <property type="project" value="UniProtKB-EC"/>
</dbReference>
<dbReference type="GO" id="GO:0042761">
    <property type="term" value="P:very long-chain fatty acid biosynthetic process"/>
    <property type="evidence" value="ECO:0007669"/>
    <property type="project" value="TreeGrafter"/>
</dbReference>
<dbReference type="EC" id="2.3.1.-" evidence="12"/>
<feature type="transmembrane region" description="Helical" evidence="12">
    <location>
        <begin position="72"/>
        <end position="93"/>
    </location>
</feature>
<evidence type="ECO:0000256" key="13">
    <source>
        <dbReference type="SAM" id="MobiDB-lite"/>
    </source>
</evidence>
<evidence type="ECO:0000313" key="15">
    <source>
        <dbReference type="Proteomes" id="UP000179920"/>
    </source>
</evidence>
<dbReference type="GO" id="GO:0030148">
    <property type="term" value="P:sphingolipid biosynthetic process"/>
    <property type="evidence" value="ECO:0007669"/>
    <property type="project" value="TreeGrafter"/>
</dbReference>
<dbReference type="GO" id="GO:0034626">
    <property type="term" value="P:fatty acid elongation, polyunsaturated fatty acid"/>
    <property type="evidence" value="ECO:0007669"/>
    <property type="project" value="TreeGrafter"/>
</dbReference>
<keyword evidence="10 12" id="KW-0275">Fatty acid biosynthesis</keyword>
<evidence type="ECO:0000256" key="4">
    <source>
        <dbReference type="ARBA" id="ARBA00022679"/>
    </source>
</evidence>
<keyword evidence="3 12" id="KW-0444">Lipid biosynthesis</keyword>
<evidence type="ECO:0000256" key="11">
    <source>
        <dbReference type="ARBA" id="ARBA00047375"/>
    </source>
</evidence>
<evidence type="ECO:0000256" key="5">
    <source>
        <dbReference type="ARBA" id="ARBA00022692"/>
    </source>
</evidence>
<keyword evidence="9 12" id="KW-0472">Membrane</keyword>
<dbReference type="GO" id="GO:0019367">
    <property type="term" value="P:fatty acid elongation, saturated fatty acid"/>
    <property type="evidence" value="ECO:0007669"/>
    <property type="project" value="TreeGrafter"/>
</dbReference>
<evidence type="ECO:0000313" key="14">
    <source>
        <dbReference type="EMBL" id="SAM84788.1"/>
    </source>
</evidence>
<comment type="similarity">
    <text evidence="2 12">Belongs to the ELO family.</text>
</comment>
<comment type="subcellular location">
    <subcellularLocation>
        <location evidence="1">Membrane</location>
        <topology evidence="1">Multi-pass membrane protein</topology>
    </subcellularLocation>
</comment>
<dbReference type="EMBL" id="LT558131">
    <property type="protein sequence ID" value="SAM84788.1"/>
    <property type="molecule type" value="Genomic_DNA"/>
</dbReference>
<comment type="catalytic activity">
    <reaction evidence="11">
        <text>a very-long-chain acyl-CoA + malonyl-CoA + H(+) = a very-long-chain 3-oxoacyl-CoA + CO2 + CoA</text>
        <dbReference type="Rhea" id="RHEA:32727"/>
        <dbReference type="ChEBI" id="CHEBI:15378"/>
        <dbReference type="ChEBI" id="CHEBI:16526"/>
        <dbReference type="ChEBI" id="CHEBI:57287"/>
        <dbReference type="ChEBI" id="CHEBI:57384"/>
        <dbReference type="ChEBI" id="CHEBI:90725"/>
        <dbReference type="ChEBI" id="CHEBI:90736"/>
        <dbReference type="EC" id="2.3.1.199"/>
    </reaction>
</comment>
<evidence type="ECO:0000256" key="7">
    <source>
        <dbReference type="ARBA" id="ARBA00022989"/>
    </source>
</evidence>
<keyword evidence="7 12" id="KW-1133">Transmembrane helix</keyword>
<evidence type="ECO:0000256" key="10">
    <source>
        <dbReference type="ARBA" id="ARBA00023160"/>
    </source>
</evidence>
<dbReference type="OrthoDB" id="434092at2759"/>
<dbReference type="Pfam" id="PF01151">
    <property type="entry name" value="ELO"/>
    <property type="match status" value="1"/>
</dbReference>
<evidence type="ECO:0000256" key="9">
    <source>
        <dbReference type="ARBA" id="ARBA00023136"/>
    </source>
</evidence>
<dbReference type="PANTHER" id="PTHR11157:SF134">
    <property type="entry name" value="ELONGATION OF FATTY ACIDS PROTEIN 1-RELATED"/>
    <property type="match status" value="1"/>
</dbReference>
<dbReference type="GO" id="GO:0005789">
    <property type="term" value="C:endoplasmic reticulum membrane"/>
    <property type="evidence" value="ECO:0007669"/>
    <property type="project" value="TreeGrafter"/>
</dbReference>
<dbReference type="PROSITE" id="PS01188">
    <property type="entry name" value="ELO"/>
    <property type="match status" value="1"/>
</dbReference>
<dbReference type="Proteomes" id="UP000179920">
    <property type="component" value="Chromosome XV"/>
</dbReference>
<keyword evidence="8 12" id="KW-0443">Lipid metabolism</keyword>
<feature type="region of interest" description="Disordered" evidence="13">
    <location>
        <begin position="284"/>
        <end position="303"/>
    </location>
</feature>
<evidence type="ECO:0000256" key="1">
    <source>
        <dbReference type="ARBA" id="ARBA00004141"/>
    </source>
</evidence>
<keyword evidence="5 12" id="KW-0812">Transmembrane</keyword>
<keyword evidence="6 12" id="KW-0276">Fatty acid metabolism</keyword>
<keyword evidence="4 12" id="KW-0808">Transferase</keyword>
<accession>A0A1K0GA87</accession>
<evidence type="ECO:0000256" key="12">
    <source>
        <dbReference type="RuleBase" id="RU361115"/>
    </source>
</evidence>
<comment type="catalytic activity">
    <reaction evidence="12">
        <text>an acyl-CoA + malonyl-CoA + H(+) = a 3-oxoacyl-CoA + CO2 + CoA</text>
        <dbReference type="Rhea" id="RHEA:50252"/>
        <dbReference type="ChEBI" id="CHEBI:15378"/>
        <dbReference type="ChEBI" id="CHEBI:16526"/>
        <dbReference type="ChEBI" id="CHEBI:57287"/>
        <dbReference type="ChEBI" id="CHEBI:57384"/>
        <dbReference type="ChEBI" id="CHEBI:58342"/>
        <dbReference type="ChEBI" id="CHEBI:90726"/>
    </reaction>
    <physiologicalReaction direction="left-to-right" evidence="12">
        <dbReference type="Rhea" id="RHEA:50253"/>
    </physiologicalReaction>
</comment>
<dbReference type="InterPro" id="IPR002076">
    <property type="entry name" value="ELO_fam"/>
</dbReference>
<gene>
    <name evidence="14" type="ORF">UBRO_05999</name>
</gene>